<feature type="compositionally biased region" description="Basic residues" evidence="1">
    <location>
        <begin position="27"/>
        <end position="44"/>
    </location>
</feature>
<protein>
    <submittedName>
        <fullName evidence="2">Uncharacterized protein</fullName>
    </submittedName>
</protein>
<name>A0AAN6YZK8_9PEZI</name>
<dbReference type="GeneID" id="87830516"/>
<gene>
    <name evidence="2" type="ORF">N657DRAFT_649547</name>
</gene>
<keyword evidence="3" id="KW-1185">Reference proteome</keyword>
<sequence>MLLLIPTSGALSTACERLAAPHAHGPAQRKRAPNQNRGPKKNRTKQISQVSISDLIELHLRVPPYRHCHI</sequence>
<dbReference type="AlphaFoldDB" id="A0AAN6YZK8"/>
<evidence type="ECO:0000256" key="1">
    <source>
        <dbReference type="SAM" id="MobiDB-lite"/>
    </source>
</evidence>
<organism evidence="2 3">
    <name type="scientific">Parathielavia appendiculata</name>
    <dbReference type="NCBI Taxonomy" id="2587402"/>
    <lineage>
        <taxon>Eukaryota</taxon>
        <taxon>Fungi</taxon>
        <taxon>Dikarya</taxon>
        <taxon>Ascomycota</taxon>
        <taxon>Pezizomycotina</taxon>
        <taxon>Sordariomycetes</taxon>
        <taxon>Sordariomycetidae</taxon>
        <taxon>Sordariales</taxon>
        <taxon>Chaetomiaceae</taxon>
        <taxon>Parathielavia</taxon>
    </lineage>
</organism>
<dbReference type="RefSeq" id="XP_062643748.1">
    <property type="nucleotide sequence ID" value="XM_062793747.1"/>
</dbReference>
<evidence type="ECO:0000313" key="3">
    <source>
        <dbReference type="Proteomes" id="UP001302602"/>
    </source>
</evidence>
<dbReference type="Proteomes" id="UP001302602">
    <property type="component" value="Unassembled WGS sequence"/>
</dbReference>
<evidence type="ECO:0000313" key="2">
    <source>
        <dbReference type="EMBL" id="KAK4119976.1"/>
    </source>
</evidence>
<comment type="caution">
    <text evidence="2">The sequence shown here is derived from an EMBL/GenBank/DDBJ whole genome shotgun (WGS) entry which is preliminary data.</text>
</comment>
<feature type="region of interest" description="Disordered" evidence="1">
    <location>
        <begin position="20"/>
        <end position="48"/>
    </location>
</feature>
<accession>A0AAN6YZK8</accession>
<reference evidence="2" key="1">
    <citation type="journal article" date="2023" name="Mol. Phylogenet. Evol.">
        <title>Genome-scale phylogeny and comparative genomics of the fungal order Sordariales.</title>
        <authorList>
            <person name="Hensen N."/>
            <person name="Bonometti L."/>
            <person name="Westerberg I."/>
            <person name="Brannstrom I.O."/>
            <person name="Guillou S."/>
            <person name="Cros-Aarteil S."/>
            <person name="Calhoun S."/>
            <person name="Haridas S."/>
            <person name="Kuo A."/>
            <person name="Mondo S."/>
            <person name="Pangilinan J."/>
            <person name="Riley R."/>
            <person name="LaButti K."/>
            <person name="Andreopoulos B."/>
            <person name="Lipzen A."/>
            <person name="Chen C."/>
            <person name="Yan M."/>
            <person name="Daum C."/>
            <person name="Ng V."/>
            <person name="Clum A."/>
            <person name="Steindorff A."/>
            <person name="Ohm R.A."/>
            <person name="Martin F."/>
            <person name="Silar P."/>
            <person name="Natvig D.O."/>
            <person name="Lalanne C."/>
            <person name="Gautier V."/>
            <person name="Ament-Velasquez S.L."/>
            <person name="Kruys A."/>
            <person name="Hutchinson M.I."/>
            <person name="Powell A.J."/>
            <person name="Barry K."/>
            <person name="Miller A.N."/>
            <person name="Grigoriev I.V."/>
            <person name="Debuchy R."/>
            <person name="Gladieux P."/>
            <person name="Hiltunen Thoren M."/>
            <person name="Johannesson H."/>
        </authorList>
    </citation>
    <scope>NUCLEOTIDE SEQUENCE</scope>
    <source>
        <strain evidence="2">CBS 731.68</strain>
    </source>
</reference>
<proteinExistence type="predicted"/>
<dbReference type="EMBL" id="MU853242">
    <property type="protein sequence ID" value="KAK4119976.1"/>
    <property type="molecule type" value="Genomic_DNA"/>
</dbReference>
<reference evidence="2" key="2">
    <citation type="submission" date="2023-05" db="EMBL/GenBank/DDBJ databases">
        <authorList>
            <consortium name="Lawrence Berkeley National Laboratory"/>
            <person name="Steindorff A."/>
            <person name="Hensen N."/>
            <person name="Bonometti L."/>
            <person name="Westerberg I."/>
            <person name="Brannstrom I.O."/>
            <person name="Guillou S."/>
            <person name="Cros-Aarteil S."/>
            <person name="Calhoun S."/>
            <person name="Haridas S."/>
            <person name="Kuo A."/>
            <person name="Mondo S."/>
            <person name="Pangilinan J."/>
            <person name="Riley R."/>
            <person name="Labutti K."/>
            <person name="Andreopoulos B."/>
            <person name="Lipzen A."/>
            <person name="Chen C."/>
            <person name="Yanf M."/>
            <person name="Daum C."/>
            <person name="Ng V."/>
            <person name="Clum A."/>
            <person name="Ohm R."/>
            <person name="Martin F."/>
            <person name="Silar P."/>
            <person name="Natvig D."/>
            <person name="Lalanne C."/>
            <person name="Gautier V."/>
            <person name="Ament-Velasquez S.L."/>
            <person name="Kruys A."/>
            <person name="Hutchinson M.I."/>
            <person name="Powell A.J."/>
            <person name="Barry K."/>
            <person name="Miller A.N."/>
            <person name="Grigoriev I.V."/>
            <person name="Debuchy R."/>
            <person name="Gladieux P."/>
            <person name="Thoren M.H."/>
            <person name="Johannesson H."/>
        </authorList>
    </citation>
    <scope>NUCLEOTIDE SEQUENCE</scope>
    <source>
        <strain evidence="2">CBS 731.68</strain>
    </source>
</reference>